<dbReference type="BioCyc" id="AURANTIMONAS:SI859A1_00342-MONOMER"/>
<evidence type="ECO:0000313" key="8">
    <source>
        <dbReference type="Proteomes" id="UP000000321"/>
    </source>
</evidence>
<protein>
    <submittedName>
        <fullName evidence="7">Acetyltransferase</fullName>
    </submittedName>
</protein>
<dbReference type="SUPFAM" id="SSF51161">
    <property type="entry name" value="Trimeric LpxA-like enzymes"/>
    <property type="match status" value="1"/>
</dbReference>
<evidence type="ECO:0000313" key="7">
    <source>
        <dbReference type="EMBL" id="EAS49683.1"/>
    </source>
</evidence>
<dbReference type="GO" id="GO:0046677">
    <property type="term" value="P:response to antibiotic"/>
    <property type="evidence" value="ECO:0007669"/>
    <property type="project" value="UniProtKB-KW"/>
</dbReference>
<dbReference type="EMBL" id="AAPJ01000004">
    <property type="protein sequence ID" value="EAS49683.1"/>
    <property type="molecule type" value="Genomic_DNA"/>
</dbReference>
<keyword evidence="4" id="KW-0046">Antibiotic resistance</keyword>
<dbReference type="AlphaFoldDB" id="Q1YH96"/>
<evidence type="ECO:0000256" key="6">
    <source>
        <dbReference type="SAM" id="MobiDB-lite"/>
    </source>
</evidence>
<keyword evidence="8" id="KW-1185">Reference proteome</keyword>
<evidence type="ECO:0000256" key="3">
    <source>
        <dbReference type="ARBA" id="ARBA00022737"/>
    </source>
</evidence>
<evidence type="ECO:0000256" key="2">
    <source>
        <dbReference type="ARBA" id="ARBA00022679"/>
    </source>
</evidence>
<feature type="region of interest" description="Disordered" evidence="6">
    <location>
        <begin position="1"/>
        <end position="37"/>
    </location>
</feature>
<dbReference type="InterPro" id="IPR018357">
    <property type="entry name" value="Hexapep_transf_CS"/>
</dbReference>
<dbReference type="PANTHER" id="PTHR43300">
    <property type="entry name" value="ACETYLTRANSFERASE"/>
    <property type="match status" value="1"/>
</dbReference>
<dbReference type="InterPro" id="IPR050179">
    <property type="entry name" value="Trans_hexapeptide_repeat"/>
</dbReference>
<dbReference type="GO" id="GO:0016746">
    <property type="term" value="F:acyltransferase activity"/>
    <property type="evidence" value="ECO:0007669"/>
    <property type="project" value="UniProtKB-KW"/>
</dbReference>
<comment type="similarity">
    <text evidence="1">Belongs to the transferase hexapeptide repeat family.</text>
</comment>
<dbReference type="Gene3D" id="2.160.10.10">
    <property type="entry name" value="Hexapeptide repeat proteins"/>
    <property type="match status" value="1"/>
</dbReference>
<keyword evidence="5" id="KW-0012">Acyltransferase</keyword>
<gene>
    <name evidence="7" type="ORF">SI859A1_00342</name>
</gene>
<dbReference type="InterPro" id="IPR011004">
    <property type="entry name" value="Trimer_LpxA-like_sf"/>
</dbReference>
<reference evidence="7 8" key="1">
    <citation type="journal article" date="2008" name="Appl. Environ. Microbiol.">
        <title>Genomic insights into Mn(II) oxidation by the marine alphaproteobacterium Aurantimonas sp. strain SI85-9A1.</title>
        <authorList>
            <person name="Dick G.J."/>
            <person name="Podell S."/>
            <person name="Johnson H.A."/>
            <person name="Rivera-Espinoza Y."/>
            <person name="Bernier-Latmani R."/>
            <person name="McCarthy J.K."/>
            <person name="Torpey J.W."/>
            <person name="Clement B.G."/>
            <person name="Gaasterland T."/>
            <person name="Tebo B.M."/>
        </authorList>
    </citation>
    <scope>NUCLEOTIDE SEQUENCE [LARGE SCALE GENOMIC DNA]</scope>
    <source>
        <strain evidence="7 8">SI85-9A1</strain>
    </source>
</reference>
<evidence type="ECO:0000256" key="5">
    <source>
        <dbReference type="ARBA" id="ARBA00023315"/>
    </source>
</evidence>
<name>Q1YH96_AURMS</name>
<dbReference type="InterPro" id="IPR001451">
    <property type="entry name" value="Hexapep"/>
</dbReference>
<evidence type="ECO:0000256" key="4">
    <source>
        <dbReference type="ARBA" id="ARBA00023251"/>
    </source>
</evidence>
<dbReference type="PANTHER" id="PTHR43300:SF11">
    <property type="entry name" value="ACETYLTRANSFERASE RV3034C-RELATED"/>
    <property type="match status" value="1"/>
</dbReference>
<dbReference type="FunFam" id="2.160.10.10:FF:000037">
    <property type="entry name" value="Streptogramin A acetyltransferase"/>
    <property type="match status" value="1"/>
</dbReference>
<dbReference type="CDD" id="cd03349">
    <property type="entry name" value="LbH_XAT"/>
    <property type="match status" value="1"/>
</dbReference>
<comment type="caution">
    <text evidence="7">The sequence shown here is derived from an EMBL/GenBank/DDBJ whole genome shotgun (WGS) entry which is preliminary data.</text>
</comment>
<dbReference type="PROSITE" id="PS00101">
    <property type="entry name" value="HEXAPEP_TRANSFERASES"/>
    <property type="match status" value="1"/>
</dbReference>
<evidence type="ECO:0000256" key="1">
    <source>
        <dbReference type="ARBA" id="ARBA00007274"/>
    </source>
</evidence>
<dbReference type="Proteomes" id="UP000000321">
    <property type="component" value="Unassembled WGS sequence"/>
</dbReference>
<keyword evidence="3" id="KW-0677">Repeat</keyword>
<dbReference type="Pfam" id="PF00132">
    <property type="entry name" value="Hexapep"/>
    <property type="match status" value="1"/>
</dbReference>
<dbReference type="HOGENOM" id="CLU_051638_5_3_5"/>
<accession>Q1YH96</accession>
<organism evidence="7 8">
    <name type="scientific">Aurantimonas manganoxydans (strain ATCC BAA-1229 / DSM 21871 / SI85-9A1)</name>
    <dbReference type="NCBI Taxonomy" id="287752"/>
    <lineage>
        <taxon>Bacteria</taxon>
        <taxon>Pseudomonadati</taxon>
        <taxon>Pseudomonadota</taxon>
        <taxon>Alphaproteobacteria</taxon>
        <taxon>Hyphomicrobiales</taxon>
        <taxon>Aurantimonadaceae</taxon>
        <taxon>Aurantimonas</taxon>
    </lineage>
</organism>
<sequence>MRPSGRNARDAAVRGCRPQKGPSMHGPDPTDPHPLAGHPRVGFLKPLVDHPQIEIGDYTYYDDPDGPERFVEACVGHLYPFIGDRLIIGRFSAIARGVSFVMNGANHAMGGISTYPFQIFGKGWEDGFDFQTILDGVKGDTRIGNDVWIGEKATIMPGVTVGDGAVIAAHAVVTKDVPAYAVVGGNPARTIRMRFPDDAVRRLLEIAWWNWPVDRISRNLGAIRGGDIDALEKAK</sequence>
<proteinExistence type="inferred from homology"/>
<keyword evidence="2 7" id="KW-0808">Transferase</keyword>